<keyword evidence="6" id="KW-1185">Reference proteome</keyword>
<organism evidence="5 6">
    <name type="scientific">Methylobacterium cerastii</name>
    <dbReference type="NCBI Taxonomy" id="932741"/>
    <lineage>
        <taxon>Bacteria</taxon>
        <taxon>Pseudomonadati</taxon>
        <taxon>Pseudomonadota</taxon>
        <taxon>Alphaproteobacteria</taxon>
        <taxon>Hyphomicrobiales</taxon>
        <taxon>Methylobacteriaceae</taxon>
        <taxon>Methylobacterium</taxon>
    </lineage>
</organism>
<gene>
    <name evidence="5" type="primary">mshA_8</name>
    <name evidence="5" type="ORF">AFCDBAGC_1369</name>
</gene>
<dbReference type="Pfam" id="PF00534">
    <property type="entry name" value="Glycos_transf_1"/>
    <property type="match status" value="1"/>
</dbReference>
<dbReference type="InterPro" id="IPR001296">
    <property type="entry name" value="Glyco_trans_1"/>
</dbReference>
<dbReference type="Proteomes" id="UP001055117">
    <property type="component" value="Unassembled WGS sequence"/>
</dbReference>
<evidence type="ECO:0000313" key="5">
    <source>
        <dbReference type="EMBL" id="GJD43517.1"/>
    </source>
</evidence>
<dbReference type="SUPFAM" id="SSF53756">
    <property type="entry name" value="UDP-Glycosyltransferase/glycogen phosphorylase"/>
    <property type="match status" value="1"/>
</dbReference>
<feature type="domain" description="Glycosyl transferase family 1" evidence="3">
    <location>
        <begin position="193"/>
        <end position="345"/>
    </location>
</feature>
<evidence type="ECO:0000256" key="1">
    <source>
        <dbReference type="ARBA" id="ARBA00022676"/>
    </source>
</evidence>
<evidence type="ECO:0000313" key="6">
    <source>
        <dbReference type="Proteomes" id="UP001055117"/>
    </source>
</evidence>
<dbReference type="Gene3D" id="3.40.50.2000">
    <property type="entry name" value="Glycogen Phosphorylase B"/>
    <property type="match status" value="2"/>
</dbReference>
<dbReference type="InterPro" id="IPR028098">
    <property type="entry name" value="Glyco_trans_4-like_N"/>
</dbReference>
<dbReference type="PANTHER" id="PTHR12526:SF510">
    <property type="entry name" value="D-INOSITOL 3-PHOSPHATE GLYCOSYLTRANSFERASE"/>
    <property type="match status" value="1"/>
</dbReference>
<dbReference type="EMBL" id="BPQG01000017">
    <property type="protein sequence ID" value="GJD43517.1"/>
    <property type="molecule type" value="Genomic_DNA"/>
</dbReference>
<accession>A0ABQ4QEH4</accession>
<evidence type="ECO:0000259" key="4">
    <source>
        <dbReference type="Pfam" id="PF13579"/>
    </source>
</evidence>
<protein>
    <submittedName>
        <fullName evidence="5">D-inositol-3-phosphate glycosyltransferase</fullName>
    </submittedName>
</protein>
<evidence type="ECO:0000259" key="3">
    <source>
        <dbReference type="Pfam" id="PF00534"/>
    </source>
</evidence>
<dbReference type="CDD" id="cd03811">
    <property type="entry name" value="GT4_GT28_WabH-like"/>
    <property type="match status" value="1"/>
</dbReference>
<evidence type="ECO:0000256" key="2">
    <source>
        <dbReference type="ARBA" id="ARBA00022679"/>
    </source>
</evidence>
<comment type="caution">
    <text evidence="5">The sequence shown here is derived from an EMBL/GenBank/DDBJ whole genome shotgun (WGS) entry which is preliminary data.</text>
</comment>
<feature type="domain" description="Glycosyltransferase subfamily 4-like N-terminal" evidence="4">
    <location>
        <begin position="45"/>
        <end position="179"/>
    </location>
</feature>
<reference evidence="5 6" key="1">
    <citation type="journal article" date="2021" name="Front. Microbiol.">
        <title>Comprehensive Comparative Genomics and Phenotyping of Methylobacterium Species.</title>
        <authorList>
            <person name="Alessa O."/>
            <person name="Ogura Y."/>
            <person name="Fujitani Y."/>
            <person name="Takami H."/>
            <person name="Hayashi T."/>
            <person name="Sahin N."/>
            <person name="Tani A."/>
        </authorList>
    </citation>
    <scope>NUCLEOTIDE SEQUENCE [LARGE SCALE GENOMIC DNA]</scope>
    <source>
        <strain evidence="5 6">DSM 23679</strain>
    </source>
</reference>
<sequence length="401" mass="41684">MRRPRVVFVSHTGTMSGAEMVLCDAVAPWRGATAFLFEDGPLGPALQERGLTLVHARHGAGLSALRRDGSLWRSIPLAGRLLATVLALARCAKSHDVVYANSQKAFVLSALATALVRRPLVWHLHDILDPAHFGAAQRGLQVRLANARATRVVVPSTAAADAFVASGGRRDLVEVVPNGLDLDGDPGDPADLRRSLGLPDGPLVGVFSRLAPWKGQHVVLEALARSPGTACLVAGTALFGEDAYAAGLHALAAERGLADRVHFLGQREDVPRLMRAVDVVVHPSTAPEPFGRTLVEAMLVGTPVIATDAGAAAEILDRGAAGTLVPPGDAAALADAIARVLSAPPEIGDQVARAQATARARYGAARMQARLADLIRRAAGGEGASAAIPEISADAPARTTR</sequence>
<proteinExistence type="predicted"/>
<keyword evidence="1" id="KW-0328">Glycosyltransferase</keyword>
<dbReference type="Pfam" id="PF13579">
    <property type="entry name" value="Glyco_trans_4_4"/>
    <property type="match status" value="1"/>
</dbReference>
<keyword evidence="2" id="KW-0808">Transferase</keyword>
<dbReference type="PANTHER" id="PTHR12526">
    <property type="entry name" value="GLYCOSYLTRANSFERASE"/>
    <property type="match status" value="1"/>
</dbReference>
<dbReference type="RefSeq" id="WP_147750527.1">
    <property type="nucleotide sequence ID" value="NZ_BPQG01000017.1"/>
</dbReference>
<name>A0ABQ4QEH4_9HYPH</name>